<dbReference type="Gene3D" id="3.30.450.20">
    <property type="entry name" value="PAS domain"/>
    <property type="match status" value="3"/>
</dbReference>
<dbReference type="Gene3D" id="3.30.450.40">
    <property type="match status" value="1"/>
</dbReference>
<dbReference type="Pfam" id="PF00072">
    <property type="entry name" value="Response_reg"/>
    <property type="match status" value="1"/>
</dbReference>
<evidence type="ECO:0000313" key="13">
    <source>
        <dbReference type="Proteomes" id="UP000433104"/>
    </source>
</evidence>
<dbReference type="Pfam" id="PF00512">
    <property type="entry name" value="HisKA"/>
    <property type="match status" value="1"/>
</dbReference>
<dbReference type="SMART" id="SM00065">
    <property type="entry name" value="GAF"/>
    <property type="match status" value="1"/>
</dbReference>
<dbReference type="CDD" id="cd00082">
    <property type="entry name" value="HisKA"/>
    <property type="match status" value="1"/>
</dbReference>
<feature type="domain" description="PAS" evidence="10">
    <location>
        <begin position="39"/>
        <end position="83"/>
    </location>
</feature>
<dbReference type="InterPro" id="IPR013655">
    <property type="entry name" value="PAS_fold_3"/>
</dbReference>
<dbReference type="SUPFAM" id="SSF55781">
    <property type="entry name" value="GAF domain-like"/>
    <property type="match status" value="1"/>
</dbReference>
<dbReference type="InterPro" id="IPR036890">
    <property type="entry name" value="HATPase_C_sf"/>
</dbReference>
<evidence type="ECO:0000256" key="2">
    <source>
        <dbReference type="ARBA" id="ARBA00012438"/>
    </source>
</evidence>
<dbReference type="Pfam" id="PF02518">
    <property type="entry name" value="HATPase_c"/>
    <property type="match status" value="1"/>
</dbReference>
<dbReference type="SMART" id="SM00448">
    <property type="entry name" value="REC"/>
    <property type="match status" value="1"/>
</dbReference>
<organism evidence="12 13">
    <name type="scientific">Parapontixanthobacter aurantiacus</name>
    <dbReference type="NCBI Taxonomy" id="1463599"/>
    <lineage>
        <taxon>Bacteria</taxon>
        <taxon>Pseudomonadati</taxon>
        <taxon>Pseudomonadota</taxon>
        <taxon>Alphaproteobacteria</taxon>
        <taxon>Sphingomonadales</taxon>
        <taxon>Erythrobacteraceae</taxon>
        <taxon>Parapontixanthobacter</taxon>
    </lineage>
</organism>
<dbReference type="PROSITE" id="PS50109">
    <property type="entry name" value="HIS_KIN"/>
    <property type="match status" value="1"/>
</dbReference>
<evidence type="ECO:0000313" key="12">
    <source>
        <dbReference type="EMBL" id="MXO86013.1"/>
    </source>
</evidence>
<evidence type="ECO:0000259" key="11">
    <source>
        <dbReference type="PROSITE" id="PS50113"/>
    </source>
</evidence>
<evidence type="ECO:0000256" key="1">
    <source>
        <dbReference type="ARBA" id="ARBA00000085"/>
    </source>
</evidence>
<dbReference type="Pfam" id="PF08447">
    <property type="entry name" value="PAS_3"/>
    <property type="match status" value="3"/>
</dbReference>
<dbReference type="InterPro" id="IPR003594">
    <property type="entry name" value="HATPase_dom"/>
</dbReference>
<feature type="domain" description="PAC" evidence="11">
    <location>
        <begin position="221"/>
        <end position="273"/>
    </location>
</feature>
<dbReference type="InterPro" id="IPR029016">
    <property type="entry name" value="GAF-like_dom_sf"/>
</dbReference>
<dbReference type="GO" id="GO:0000155">
    <property type="term" value="F:phosphorelay sensor kinase activity"/>
    <property type="evidence" value="ECO:0007669"/>
    <property type="project" value="InterPro"/>
</dbReference>
<dbReference type="SMART" id="SM00091">
    <property type="entry name" value="PAS"/>
    <property type="match status" value="3"/>
</dbReference>
<dbReference type="RefSeq" id="WP_160682344.1">
    <property type="nucleotide sequence ID" value="NZ_WTYW01000001.1"/>
</dbReference>
<dbReference type="SUPFAM" id="SSF55785">
    <property type="entry name" value="PYP-like sensor domain (PAS domain)"/>
    <property type="match status" value="3"/>
</dbReference>
<dbReference type="InterPro" id="IPR005467">
    <property type="entry name" value="His_kinase_dom"/>
</dbReference>
<dbReference type="InterPro" id="IPR011006">
    <property type="entry name" value="CheY-like_superfamily"/>
</dbReference>
<keyword evidence="3 6" id="KW-0597">Phosphoprotein</keyword>
<gene>
    <name evidence="12" type="ORF">GRI38_08195</name>
</gene>
<feature type="domain" description="PAC" evidence="11">
    <location>
        <begin position="347"/>
        <end position="400"/>
    </location>
</feature>
<dbReference type="PANTHER" id="PTHR43304:SF1">
    <property type="entry name" value="PAC DOMAIN-CONTAINING PROTEIN"/>
    <property type="match status" value="1"/>
</dbReference>
<accession>A0A844ZFC9</accession>
<evidence type="ECO:0000259" key="10">
    <source>
        <dbReference type="PROSITE" id="PS50112"/>
    </source>
</evidence>
<keyword evidence="7" id="KW-0175">Coiled coil</keyword>
<dbReference type="InterPro" id="IPR004358">
    <property type="entry name" value="Sig_transdc_His_kin-like_C"/>
</dbReference>
<dbReference type="CDD" id="cd00130">
    <property type="entry name" value="PAS"/>
    <property type="match status" value="2"/>
</dbReference>
<evidence type="ECO:0000259" key="9">
    <source>
        <dbReference type="PROSITE" id="PS50110"/>
    </source>
</evidence>
<dbReference type="SMART" id="SM00388">
    <property type="entry name" value="HisKA"/>
    <property type="match status" value="1"/>
</dbReference>
<feature type="modified residue" description="4-aspartylphosphate" evidence="6">
    <location>
        <position position="928"/>
    </location>
</feature>
<evidence type="ECO:0000256" key="3">
    <source>
        <dbReference type="ARBA" id="ARBA00022553"/>
    </source>
</evidence>
<evidence type="ECO:0000256" key="4">
    <source>
        <dbReference type="ARBA" id="ARBA00022679"/>
    </source>
</evidence>
<dbReference type="EMBL" id="WTYW01000001">
    <property type="protein sequence ID" value="MXO86013.1"/>
    <property type="molecule type" value="Genomic_DNA"/>
</dbReference>
<dbReference type="SMART" id="SM00086">
    <property type="entry name" value="PAC"/>
    <property type="match status" value="2"/>
</dbReference>
<dbReference type="PROSITE" id="PS50110">
    <property type="entry name" value="RESPONSE_REGULATORY"/>
    <property type="match status" value="1"/>
</dbReference>
<dbReference type="InterPro" id="IPR003661">
    <property type="entry name" value="HisK_dim/P_dom"/>
</dbReference>
<feature type="domain" description="PAS" evidence="10">
    <location>
        <begin position="274"/>
        <end position="344"/>
    </location>
</feature>
<evidence type="ECO:0000256" key="6">
    <source>
        <dbReference type="PROSITE-ProRule" id="PRU00169"/>
    </source>
</evidence>
<dbReference type="InterPro" id="IPR003018">
    <property type="entry name" value="GAF"/>
</dbReference>
<dbReference type="InterPro" id="IPR000014">
    <property type="entry name" value="PAS"/>
</dbReference>
<dbReference type="NCBIfam" id="TIGR00229">
    <property type="entry name" value="sensory_box"/>
    <property type="match status" value="2"/>
</dbReference>
<dbReference type="SUPFAM" id="SSF55874">
    <property type="entry name" value="ATPase domain of HSP90 chaperone/DNA topoisomerase II/histidine kinase"/>
    <property type="match status" value="1"/>
</dbReference>
<feature type="domain" description="Response regulatory" evidence="9">
    <location>
        <begin position="877"/>
        <end position="993"/>
    </location>
</feature>
<feature type="coiled-coil region" evidence="7">
    <location>
        <begin position="574"/>
        <end position="620"/>
    </location>
</feature>
<keyword evidence="5" id="KW-0418">Kinase</keyword>
<dbReference type="InterPro" id="IPR035965">
    <property type="entry name" value="PAS-like_dom_sf"/>
</dbReference>
<dbReference type="Gene3D" id="1.10.287.130">
    <property type="match status" value="1"/>
</dbReference>
<feature type="domain" description="PAS" evidence="10">
    <location>
        <begin position="145"/>
        <end position="217"/>
    </location>
</feature>
<evidence type="ECO:0000256" key="7">
    <source>
        <dbReference type="SAM" id="Coils"/>
    </source>
</evidence>
<name>A0A844ZFC9_9SPHN</name>
<dbReference type="AlphaFoldDB" id="A0A844ZFC9"/>
<keyword evidence="4" id="KW-0808">Transferase</keyword>
<dbReference type="OrthoDB" id="9796100at2"/>
<dbReference type="InterPro" id="IPR052162">
    <property type="entry name" value="Sensor_kinase/Photoreceptor"/>
</dbReference>
<dbReference type="PROSITE" id="PS50112">
    <property type="entry name" value="PAS"/>
    <property type="match status" value="3"/>
</dbReference>
<dbReference type="PROSITE" id="PS50113">
    <property type="entry name" value="PAC"/>
    <property type="match status" value="2"/>
</dbReference>
<dbReference type="SUPFAM" id="SSF52172">
    <property type="entry name" value="CheY-like"/>
    <property type="match status" value="2"/>
</dbReference>
<dbReference type="InterPro" id="IPR001789">
    <property type="entry name" value="Sig_transdc_resp-reg_receiver"/>
</dbReference>
<evidence type="ECO:0000256" key="5">
    <source>
        <dbReference type="ARBA" id="ARBA00022777"/>
    </source>
</evidence>
<dbReference type="PRINTS" id="PR00344">
    <property type="entry name" value="BCTRLSENSOR"/>
</dbReference>
<reference evidence="12 13" key="1">
    <citation type="submission" date="2019-12" db="EMBL/GenBank/DDBJ databases">
        <title>Genomic-based taxomic classification of the family Erythrobacteraceae.</title>
        <authorList>
            <person name="Xu L."/>
        </authorList>
    </citation>
    <scope>NUCLEOTIDE SEQUENCE [LARGE SCALE GENOMIC DNA]</scope>
    <source>
        <strain evidence="12 13">MCCC 1A09962</strain>
    </source>
</reference>
<dbReference type="Gene3D" id="3.30.565.10">
    <property type="entry name" value="Histidine kinase-like ATPase, C-terminal domain"/>
    <property type="match status" value="1"/>
</dbReference>
<comment type="caution">
    <text evidence="12">The sequence shown here is derived from an EMBL/GenBank/DDBJ whole genome shotgun (WGS) entry which is preliminary data.</text>
</comment>
<dbReference type="Proteomes" id="UP000433104">
    <property type="component" value="Unassembled WGS sequence"/>
</dbReference>
<proteinExistence type="predicted"/>
<dbReference type="InterPro" id="IPR036097">
    <property type="entry name" value="HisK_dim/P_sf"/>
</dbReference>
<evidence type="ECO:0000259" key="8">
    <source>
        <dbReference type="PROSITE" id="PS50109"/>
    </source>
</evidence>
<keyword evidence="13" id="KW-1185">Reference proteome</keyword>
<sequence length="1124" mass="125677">MKSENEEGRNEAQTRLDVAARAAGIGVWEFEPRSGRLNWDSRCRELFGLSSSREVDYQTFLDGLHPDDRERADSAVQRALDPDGSGSYEIAYRTIGIDDKRLRHLAATGRNFFEEQEGKRIAVRFIGAVVDLSAIVEAQDAVRRSETQYRLVLEATNDAVWNWDLANDDVEWNDALYSAFGHRQAEVEATGVWWLNQIHPDDRARVDRDIHSVIDGSGNEWEAEYRFRRGDGGYATVYDRGSVIRDELGQAVRMIGAMLDVSKSREAEEKLAESEKRYRVLTEVSPQIVWMANADGELTYANRQWFDFTGQPRDNSAETGLKEALHPNDILSLREAWQAGSRSKSEWSVEVRFRSGSDDSWHWHLVRGRPVIGKDGEVDSWTGVAVNIHDRHEANEALIAEKARLETLRRVGSDLSAELELETLVQKVTDAGVELIGAKFGAFFYNVEDGAGEQYLLYTLSGADRADFEKLGRPRITEIFRPTFSGEGTIRSDDVTKDERYGRNAPHNGMPKDHLPVRSYLAVPVIGRQGEVIGALLFGHPEPSRFTQQHERLVTGIAAHAAIAIDNARLYRSAQDELNERRRVEADLRELTDTLEQRIAAEIERRANAEEALRQAQKMEAVGQLTGGIAHDFNNLLTVISGNIDMATRAIANAGDVSPRVTRALDGAQKGAQRAASLTQRLLAFARRQPLDPKPIRLDRLIRGISELIDRSLGERIEVEFVGAPGLWLVEVDAHELESAIMNLAVNARDAMPDGGRLTIELSNTRLDECYATRHAEVAPGQYVMLAISDTGMGMPPELLDKVFEPFFTTKEVGKGTGLGLSMVYGLVKQSGGHIKIYSEPDRGTTIKIYLPRLHGATSVVDEAAADTLEESDKEELILLVEDDEDVRVYTADCLRELGYRVLEAGSGEEAKKALDRTKDQIDLLFTDVVMPGITGEELAEELRRDRPDLKVLYTSGYTRDAIVHSGRLQPGVALLQKPFNFAELARKVRDVLELGNFGRTIVLVDEKRSHGPAREALGSSGYDVDIVHSERELRNKIRLMQGRYACAVLDDRSNQIDVRRTVGAVRSLNESLPILVLTDSWERLKDLQDRCTSIAPAVDRPADVTTLLRRLKVRCDRQKVTAD</sequence>
<dbReference type="SUPFAM" id="SSF47384">
    <property type="entry name" value="Homodimeric domain of signal transducing histidine kinase"/>
    <property type="match status" value="1"/>
</dbReference>
<comment type="catalytic activity">
    <reaction evidence="1">
        <text>ATP + protein L-histidine = ADP + protein N-phospho-L-histidine.</text>
        <dbReference type="EC" id="2.7.13.3"/>
    </reaction>
</comment>
<dbReference type="FunFam" id="3.30.450.20:FF:000099">
    <property type="entry name" value="Sensory box sensor histidine kinase"/>
    <property type="match status" value="1"/>
</dbReference>
<dbReference type="Gene3D" id="3.40.50.2300">
    <property type="match status" value="1"/>
</dbReference>
<dbReference type="InterPro" id="IPR001610">
    <property type="entry name" value="PAC"/>
</dbReference>
<dbReference type="PANTHER" id="PTHR43304">
    <property type="entry name" value="PHYTOCHROME-LIKE PROTEIN CPH1"/>
    <property type="match status" value="1"/>
</dbReference>
<dbReference type="SMART" id="SM00387">
    <property type="entry name" value="HATPase_c"/>
    <property type="match status" value="1"/>
</dbReference>
<dbReference type="CDD" id="cd16919">
    <property type="entry name" value="HATPase_CckA-like"/>
    <property type="match status" value="1"/>
</dbReference>
<dbReference type="Pfam" id="PF13185">
    <property type="entry name" value="GAF_2"/>
    <property type="match status" value="1"/>
</dbReference>
<dbReference type="EC" id="2.7.13.3" evidence="2"/>
<feature type="domain" description="Histidine kinase" evidence="8">
    <location>
        <begin position="628"/>
        <end position="855"/>
    </location>
</feature>
<dbReference type="InterPro" id="IPR000700">
    <property type="entry name" value="PAS-assoc_C"/>
</dbReference>
<protein>
    <recommendedName>
        <fullName evidence="2">histidine kinase</fullName>
        <ecNumber evidence="2">2.7.13.3</ecNumber>
    </recommendedName>
</protein>